<dbReference type="Pfam" id="PF00098">
    <property type="entry name" value="zf-CCHC"/>
    <property type="match status" value="1"/>
</dbReference>
<dbReference type="Gene3D" id="4.10.60.10">
    <property type="entry name" value="Zinc finger, CCHC-type"/>
    <property type="match status" value="1"/>
</dbReference>
<feature type="domain" description="CCHC-type" evidence="3">
    <location>
        <begin position="130"/>
        <end position="146"/>
    </location>
</feature>
<dbReference type="SMART" id="SM00343">
    <property type="entry name" value="ZnF_C2HC"/>
    <property type="match status" value="1"/>
</dbReference>
<proteinExistence type="predicted"/>
<dbReference type="GO" id="GO:0003676">
    <property type="term" value="F:nucleic acid binding"/>
    <property type="evidence" value="ECO:0007669"/>
    <property type="project" value="InterPro"/>
</dbReference>
<name>A0AAW2SVF3_9LAMI</name>
<dbReference type="InterPro" id="IPR001878">
    <property type="entry name" value="Znf_CCHC"/>
</dbReference>
<dbReference type="AlphaFoldDB" id="A0AAW2SVF3"/>
<feature type="region of interest" description="Disordered" evidence="2">
    <location>
        <begin position="88"/>
        <end position="124"/>
    </location>
</feature>
<gene>
    <name evidence="4" type="ORF">Scaly_0083100</name>
</gene>
<evidence type="ECO:0000313" key="4">
    <source>
        <dbReference type="EMBL" id="KAL0396347.1"/>
    </source>
</evidence>
<keyword evidence="1" id="KW-0863">Zinc-finger</keyword>
<reference evidence="4" key="2">
    <citation type="journal article" date="2024" name="Plant">
        <title>Genomic evolution and insights into agronomic trait innovations of Sesamum species.</title>
        <authorList>
            <person name="Miao H."/>
            <person name="Wang L."/>
            <person name="Qu L."/>
            <person name="Liu H."/>
            <person name="Sun Y."/>
            <person name="Le M."/>
            <person name="Wang Q."/>
            <person name="Wei S."/>
            <person name="Zheng Y."/>
            <person name="Lin W."/>
            <person name="Duan Y."/>
            <person name="Cao H."/>
            <person name="Xiong S."/>
            <person name="Wang X."/>
            <person name="Wei L."/>
            <person name="Li C."/>
            <person name="Ma Q."/>
            <person name="Ju M."/>
            <person name="Zhao R."/>
            <person name="Li G."/>
            <person name="Mu C."/>
            <person name="Tian Q."/>
            <person name="Mei H."/>
            <person name="Zhang T."/>
            <person name="Gao T."/>
            <person name="Zhang H."/>
        </authorList>
    </citation>
    <scope>NUCLEOTIDE SEQUENCE</scope>
    <source>
        <strain evidence="4">KEN8</strain>
    </source>
</reference>
<dbReference type="GO" id="GO:0008270">
    <property type="term" value="F:zinc ion binding"/>
    <property type="evidence" value="ECO:0007669"/>
    <property type="project" value="UniProtKB-KW"/>
</dbReference>
<dbReference type="PROSITE" id="PS50158">
    <property type="entry name" value="ZF_CCHC"/>
    <property type="match status" value="1"/>
</dbReference>
<keyword evidence="1" id="KW-0862">Zinc</keyword>
<keyword evidence="1" id="KW-0479">Metal-binding</keyword>
<evidence type="ECO:0000256" key="2">
    <source>
        <dbReference type="SAM" id="MobiDB-lite"/>
    </source>
</evidence>
<feature type="compositionally biased region" description="Basic and acidic residues" evidence="2">
    <location>
        <begin position="88"/>
        <end position="103"/>
    </location>
</feature>
<sequence length="201" mass="22774">MAEPIEPENGQTAQYRRELDAYNKWLEQDMSARFTMLSCMHDNLIREYEKYPTAKEFWEVLKVAYGSTSATRLRALTLSVASHLKLEADRRESERAQQPKPKAELGPQGDKAMKRRRGKRGGKKNMAKAKCYNCQKMGHFARECTEPKKIQAQQTCDKGSSRIRKLPSSASMQSYIAMGMAHKRRSLGLVHTNSSSALGVS</sequence>
<evidence type="ECO:0000259" key="3">
    <source>
        <dbReference type="PROSITE" id="PS50158"/>
    </source>
</evidence>
<dbReference type="Pfam" id="PF14223">
    <property type="entry name" value="Retrotran_gag_2"/>
    <property type="match status" value="1"/>
</dbReference>
<dbReference type="InterPro" id="IPR036875">
    <property type="entry name" value="Znf_CCHC_sf"/>
</dbReference>
<protein>
    <recommendedName>
        <fullName evidence="3">CCHC-type domain-containing protein</fullName>
    </recommendedName>
</protein>
<organism evidence="4">
    <name type="scientific">Sesamum calycinum</name>
    <dbReference type="NCBI Taxonomy" id="2727403"/>
    <lineage>
        <taxon>Eukaryota</taxon>
        <taxon>Viridiplantae</taxon>
        <taxon>Streptophyta</taxon>
        <taxon>Embryophyta</taxon>
        <taxon>Tracheophyta</taxon>
        <taxon>Spermatophyta</taxon>
        <taxon>Magnoliopsida</taxon>
        <taxon>eudicotyledons</taxon>
        <taxon>Gunneridae</taxon>
        <taxon>Pentapetalae</taxon>
        <taxon>asterids</taxon>
        <taxon>lamiids</taxon>
        <taxon>Lamiales</taxon>
        <taxon>Pedaliaceae</taxon>
        <taxon>Sesamum</taxon>
    </lineage>
</organism>
<dbReference type="EMBL" id="JACGWM010000001">
    <property type="protein sequence ID" value="KAL0396347.1"/>
    <property type="molecule type" value="Genomic_DNA"/>
</dbReference>
<comment type="caution">
    <text evidence="4">The sequence shown here is derived from an EMBL/GenBank/DDBJ whole genome shotgun (WGS) entry which is preliminary data.</text>
</comment>
<evidence type="ECO:0000256" key="1">
    <source>
        <dbReference type="PROSITE-ProRule" id="PRU00047"/>
    </source>
</evidence>
<reference evidence="4" key="1">
    <citation type="submission" date="2020-06" db="EMBL/GenBank/DDBJ databases">
        <authorList>
            <person name="Li T."/>
            <person name="Hu X."/>
            <person name="Zhang T."/>
            <person name="Song X."/>
            <person name="Zhang H."/>
            <person name="Dai N."/>
            <person name="Sheng W."/>
            <person name="Hou X."/>
            <person name="Wei L."/>
        </authorList>
    </citation>
    <scope>NUCLEOTIDE SEQUENCE</scope>
    <source>
        <strain evidence="4">KEN8</strain>
        <tissue evidence="4">Leaf</tissue>
    </source>
</reference>
<dbReference type="SUPFAM" id="SSF57756">
    <property type="entry name" value="Retrovirus zinc finger-like domains"/>
    <property type="match status" value="1"/>
</dbReference>
<accession>A0AAW2SVF3</accession>
<feature type="compositionally biased region" description="Basic residues" evidence="2">
    <location>
        <begin position="113"/>
        <end position="124"/>
    </location>
</feature>